<evidence type="ECO:0000313" key="2">
    <source>
        <dbReference type="EnsemblMetazoa" id="GPAI008318-PA"/>
    </source>
</evidence>
<dbReference type="EnsemblMetazoa" id="GPAI008318-RA">
    <property type="protein sequence ID" value="GPAI008318-PA"/>
    <property type="gene ID" value="GPAI008318"/>
</dbReference>
<reference evidence="2" key="2">
    <citation type="submission" date="2020-05" db="UniProtKB">
        <authorList>
            <consortium name="EnsemblMetazoa"/>
        </authorList>
    </citation>
    <scope>IDENTIFICATION</scope>
    <source>
        <strain evidence="2">IAEA</strain>
    </source>
</reference>
<dbReference type="STRING" id="7398.A0A1A9ZA49"/>
<proteinExistence type="predicted"/>
<reference evidence="3" key="1">
    <citation type="submission" date="2014-03" db="EMBL/GenBank/DDBJ databases">
        <authorList>
            <person name="Aksoy S."/>
            <person name="Warren W."/>
            <person name="Wilson R.K."/>
        </authorList>
    </citation>
    <scope>NUCLEOTIDE SEQUENCE [LARGE SCALE GENOMIC DNA]</scope>
    <source>
        <strain evidence="3">IAEA</strain>
    </source>
</reference>
<feature type="region of interest" description="Disordered" evidence="1">
    <location>
        <begin position="1"/>
        <end position="20"/>
    </location>
</feature>
<sequence length="232" mass="26706">MPSSKSHVFKHNNPKPEKSVTLSLTNKTSKILPLQTRKTIASLKHATYVKNLEREYDQLQTAFLQLTSQYARVQFRLRQLLQATPRERDSLMREIARVTFNDFEFLSEEERDEMPHLQHDNQNLGDIKRKQHEVIEKLRYQICNLQKVGTCTTDLSTSFVENRAKQAANCNPKYRSRSSRLNEIKSLKLINEDAPRVSHSESPCSNSSLANEHECCSLPPDANNGDSGYEDN</sequence>
<organism evidence="2 3">
    <name type="scientific">Glossina pallidipes</name>
    <name type="common">Tsetse fly</name>
    <dbReference type="NCBI Taxonomy" id="7398"/>
    <lineage>
        <taxon>Eukaryota</taxon>
        <taxon>Metazoa</taxon>
        <taxon>Ecdysozoa</taxon>
        <taxon>Arthropoda</taxon>
        <taxon>Hexapoda</taxon>
        <taxon>Insecta</taxon>
        <taxon>Pterygota</taxon>
        <taxon>Neoptera</taxon>
        <taxon>Endopterygota</taxon>
        <taxon>Diptera</taxon>
        <taxon>Brachycera</taxon>
        <taxon>Muscomorpha</taxon>
        <taxon>Hippoboscoidea</taxon>
        <taxon>Glossinidae</taxon>
        <taxon>Glossina</taxon>
    </lineage>
</organism>
<feature type="compositionally biased region" description="Polar residues" evidence="1">
    <location>
        <begin position="200"/>
        <end position="210"/>
    </location>
</feature>
<feature type="region of interest" description="Disordered" evidence="1">
    <location>
        <begin position="194"/>
        <end position="232"/>
    </location>
</feature>
<protein>
    <submittedName>
        <fullName evidence="2">Uncharacterized protein</fullName>
    </submittedName>
</protein>
<evidence type="ECO:0000313" key="3">
    <source>
        <dbReference type="Proteomes" id="UP000092445"/>
    </source>
</evidence>
<dbReference type="AlphaFoldDB" id="A0A1A9ZA49"/>
<accession>A0A1A9ZA49</accession>
<dbReference type="VEuPathDB" id="VectorBase:GPAI008318"/>
<keyword evidence="3" id="KW-1185">Reference proteome</keyword>
<name>A0A1A9ZA49_GLOPL</name>
<evidence type="ECO:0000256" key="1">
    <source>
        <dbReference type="SAM" id="MobiDB-lite"/>
    </source>
</evidence>
<dbReference type="Proteomes" id="UP000092445">
    <property type="component" value="Unassembled WGS sequence"/>
</dbReference>